<feature type="transmembrane region" description="Helical" evidence="1">
    <location>
        <begin position="240"/>
        <end position="259"/>
    </location>
</feature>
<accession>A0ABT6EZC4</accession>
<feature type="transmembrane region" description="Helical" evidence="1">
    <location>
        <begin position="357"/>
        <end position="375"/>
    </location>
</feature>
<evidence type="ECO:0000313" key="2">
    <source>
        <dbReference type="EMBL" id="MDG2990939.1"/>
    </source>
</evidence>
<name>A0ABT6EZC4_9SYNE</name>
<evidence type="ECO:0000256" key="1">
    <source>
        <dbReference type="SAM" id="Phobius"/>
    </source>
</evidence>
<comment type="caution">
    <text evidence="2">The sequence shown here is derived from an EMBL/GenBank/DDBJ whole genome shotgun (WGS) entry which is preliminary data.</text>
</comment>
<dbReference type="Gene3D" id="1.20.1250.20">
    <property type="entry name" value="MFS general substrate transporter like domains"/>
    <property type="match status" value="2"/>
</dbReference>
<dbReference type="PANTHER" id="PTHR23528:SF1">
    <property type="entry name" value="MAJOR FACILITATOR SUPERFAMILY (MFS) PROFILE DOMAIN-CONTAINING PROTEIN"/>
    <property type="match status" value="1"/>
</dbReference>
<evidence type="ECO:0000313" key="3">
    <source>
        <dbReference type="Proteomes" id="UP001154265"/>
    </source>
</evidence>
<feature type="transmembrane region" description="Helical" evidence="1">
    <location>
        <begin position="206"/>
        <end position="228"/>
    </location>
</feature>
<dbReference type="RefSeq" id="WP_277866827.1">
    <property type="nucleotide sequence ID" value="NZ_JAKKUT010000002.1"/>
</dbReference>
<feature type="transmembrane region" description="Helical" evidence="1">
    <location>
        <begin position="101"/>
        <end position="125"/>
    </location>
</feature>
<feature type="transmembrane region" description="Helical" evidence="1">
    <location>
        <begin position="71"/>
        <end position="95"/>
    </location>
</feature>
<feature type="transmembrane region" description="Helical" evidence="1">
    <location>
        <begin position="330"/>
        <end position="351"/>
    </location>
</feature>
<dbReference type="InterPro" id="IPR011701">
    <property type="entry name" value="MFS"/>
</dbReference>
<reference evidence="2" key="2">
    <citation type="submission" date="2022-01" db="EMBL/GenBank/DDBJ databases">
        <authorList>
            <person name="Zivanovic Y."/>
            <person name="Moreira D."/>
            <person name="Lopez-Garcia P."/>
        </authorList>
    </citation>
    <scope>NUCLEOTIDE SEQUENCE</scope>
    <source>
        <strain evidence="2">G9</strain>
    </source>
</reference>
<keyword evidence="1" id="KW-0812">Transmembrane</keyword>
<gene>
    <name evidence="2" type="ORF">L3556_08365</name>
</gene>
<dbReference type="PANTHER" id="PTHR23528">
    <property type="match status" value="1"/>
</dbReference>
<organism evidence="2 3">
    <name type="scientific">Candidatus Synechococcus calcipolaris G9</name>
    <dbReference type="NCBI Taxonomy" id="1497997"/>
    <lineage>
        <taxon>Bacteria</taxon>
        <taxon>Bacillati</taxon>
        <taxon>Cyanobacteriota</taxon>
        <taxon>Cyanophyceae</taxon>
        <taxon>Synechococcales</taxon>
        <taxon>Synechococcaceae</taxon>
        <taxon>Synechococcus</taxon>
    </lineage>
</organism>
<dbReference type="Proteomes" id="UP001154265">
    <property type="component" value="Unassembled WGS sequence"/>
</dbReference>
<protein>
    <submittedName>
        <fullName evidence="2">MFS transporter</fullName>
    </submittedName>
</protein>
<sequence length="381" mass="39769">MLGLVGVQGSITLAWVIYALYLPDLLVSLGFSKSLAGLLLLVEHGLEAVIEPIFGHLSDLSQRTRGSRFPWIRLGVSLAAILFILLPLVTLIFGPDQFGRWLLPGLAVLWASVMAIFRSPVMALLGQATPRPKLPIAASGLTFIQQLVGAFRFTAYGAILSLGPVLTFAIGSGVLAGAAVILRRVTPNTPPHPRSIESLPLMSGRVAIAILGTGISLGLALRFLFASVSKLFALRLGADAVGGSLLGFSLILALSALPAGQIASRMGNSKATIIGLGSTALFLALSLMTTAKVLFILGAIALGITFSLALNGMIPFVLETTPNHRSGLGMGLYFGGFSGAIGLFDFGFAQMTDLQPIIGAGILCFILASGFVFLGHSSQTR</sequence>
<keyword evidence="1" id="KW-0472">Membrane</keyword>
<keyword evidence="3" id="KW-1185">Reference proteome</keyword>
<dbReference type="Pfam" id="PF07690">
    <property type="entry name" value="MFS_1"/>
    <property type="match status" value="1"/>
</dbReference>
<feature type="transmembrane region" description="Helical" evidence="1">
    <location>
        <begin position="294"/>
        <end position="318"/>
    </location>
</feature>
<proteinExistence type="predicted"/>
<feature type="transmembrane region" description="Helical" evidence="1">
    <location>
        <begin position="271"/>
        <end position="288"/>
    </location>
</feature>
<keyword evidence="1" id="KW-1133">Transmembrane helix</keyword>
<feature type="transmembrane region" description="Helical" evidence="1">
    <location>
        <begin position="165"/>
        <end position="185"/>
    </location>
</feature>
<reference evidence="2" key="1">
    <citation type="journal article" date="2022" name="Genome Biol. Evol.">
        <title>A New Gene Family Diagnostic for Intracellular Biomineralization of Amorphous Ca Carbonates by Cyanobacteria.</title>
        <authorList>
            <person name="Benzerara K."/>
            <person name="Duprat E."/>
            <person name="Bitard-Feildel T."/>
            <person name="Caumes G."/>
            <person name="Cassier-Chauvat C."/>
            <person name="Chauvat F."/>
            <person name="Dezi M."/>
            <person name="Diop S.I."/>
            <person name="Gaschignard G."/>
            <person name="Gorgen S."/>
            <person name="Gugger M."/>
            <person name="Lopez-Garcia P."/>
            <person name="Millet M."/>
            <person name="Skouri-Panet F."/>
            <person name="Moreira D."/>
            <person name="Callebaut I."/>
        </authorList>
    </citation>
    <scope>NUCLEOTIDE SEQUENCE</scope>
    <source>
        <strain evidence="2">G9</strain>
    </source>
</reference>
<dbReference type="InterPro" id="IPR036259">
    <property type="entry name" value="MFS_trans_sf"/>
</dbReference>
<dbReference type="EMBL" id="JAKKUT010000002">
    <property type="protein sequence ID" value="MDG2990939.1"/>
    <property type="molecule type" value="Genomic_DNA"/>
</dbReference>
<dbReference type="SUPFAM" id="SSF103473">
    <property type="entry name" value="MFS general substrate transporter"/>
    <property type="match status" value="1"/>
</dbReference>
<feature type="transmembrane region" description="Helical" evidence="1">
    <location>
        <begin position="12"/>
        <end position="31"/>
    </location>
</feature>
<feature type="transmembrane region" description="Helical" evidence="1">
    <location>
        <begin position="137"/>
        <end position="159"/>
    </location>
</feature>